<dbReference type="OrthoDB" id="5522954at2"/>
<dbReference type="Pfam" id="PF00067">
    <property type="entry name" value="p450"/>
    <property type="match status" value="1"/>
</dbReference>
<dbReference type="InterPro" id="IPR002397">
    <property type="entry name" value="Cyt_P450_B"/>
</dbReference>
<protein>
    <submittedName>
        <fullName evidence="2">Cytochrome P450</fullName>
    </submittedName>
</protein>
<dbReference type="PANTHER" id="PTHR46696:SF3">
    <property type="entry name" value="PULCHERRIMINIC ACID SYNTHASE"/>
    <property type="match status" value="1"/>
</dbReference>
<dbReference type="GO" id="GO:0004497">
    <property type="term" value="F:monooxygenase activity"/>
    <property type="evidence" value="ECO:0007669"/>
    <property type="project" value="InterPro"/>
</dbReference>
<gene>
    <name evidence="2" type="ORF">SAMN06295937_10198</name>
</gene>
<evidence type="ECO:0000313" key="3">
    <source>
        <dbReference type="Proteomes" id="UP000190044"/>
    </source>
</evidence>
<dbReference type="PANTHER" id="PTHR46696">
    <property type="entry name" value="P450, PUTATIVE (EUROFUNG)-RELATED"/>
    <property type="match status" value="1"/>
</dbReference>
<dbReference type="Gene3D" id="1.10.630.10">
    <property type="entry name" value="Cytochrome P450"/>
    <property type="match status" value="1"/>
</dbReference>
<dbReference type="GO" id="GO:0016705">
    <property type="term" value="F:oxidoreductase activity, acting on paired donors, with incorporation or reduction of molecular oxygen"/>
    <property type="evidence" value="ECO:0007669"/>
    <property type="project" value="InterPro"/>
</dbReference>
<proteinExistence type="inferred from homology"/>
<dbReference type="GO" id="GO:0020037">
    <property type="term" value="F:heme binding"/>
    <property type="evidence" value="ECO:0007669"/>
    <property type="project" value="InterPro"/>
</dbReference>
<dbReference type="InterPro" id="IPR001128">
    <property type="entry name" value="Cyt_P450"/>
</dbReference>
<sequence>MATAIKIQEFDDPSYNPFVSHEDNFGTEADPYPFIHELRSKGAVIPGSFRSLLGYHCYYGDAPSFTIVGSKEVEQVLVEANRFSNSGYELTLGRTFGMGSISVMDNPVHGRWRKIFQKIFLPQHVKMWGDTIVDPVVHSLMSKFLPSGKADLVQDFTHAYPFEVIYHQLDLPRSDVDTFQRLAIGQTDFEHMPQAMEAGVKLGEYFKALIDERRANPGDDLISLLATTEVDGEHLPELVLVSFLRQLMNAAGDTTYRGTSILLTALLRNPDQFEALRNDRSLIPAAIEEGLRWDGPVLSQLRVAKEDTEIGGVKIPAGAFLDVLAGAANRDPAIYPDPDRFDIMRSRHPHYSFARGPHICVGQHLARVEMTRALHAVIDNLHNLRLDPDMPEPAIRGYMMRVPEHLYVLFDPKAV</sequence>
<name>A0A1T5E5I4_9SPHN</name>
<dbReference type="SUPFAM" id="SSF48264">
    <property type="entry name" value="Cytochrome P450"/>
    <property type="match status" value="1"/>
</dbReference>
<organism evidence="2 3">
    <name type="scientific">Sphingopyxis flava</name>
    <dbReference type="NCBI Taxonomy" id="1507287"/>
    <lineage>
        <taxon>Bacteria</taxon>
        <taxon>Pseudomonadati</taxon>
        <taxon>Pseudomonadota</taxon>
        <taxon>Alphaproteobacteria</taxon>
        <taxon>Sphingomonadales</taxon>
        <taxon>Sphingomonadaceae</taxon>
        <taxon>Sphingopyxis</taxon>
    </lineage>
</organism>
<dbReference type="GO" id="GO:0005506">
    <property type="term" value="F:iron ion binding"/>
    <property type="evidence" value="ECO:0007669"/>
    <property type="project" value="InterPro"/>
</dbReference>
<keyword evidence="3" id="KW-1185">Reference proteome</keyword>
<dbReference type="Proteomes" id="UP000190044">
    <property type="component" value="Unassembled WGS sequence"/>
</dbReference>
<evidence type="ECO:0000256" key="1">
    <source>
        <dbReference type="ARBA" id="ARBA00010617"/>
    </source>
</evidence>
<dbReference type="CDD" id="cd20629">
    <property type="entry name" value="P450_pinF1-like"/>
    <property type="match status" value="1"/>
</dbReference>
<dbReference type="RefSeq" id="WP_079639414.1">
    <property type="nucleotide sequence ID" value="NZ_FUYP01000019.1"/>
</dbReference>
<reference evidence="3" key="1">
    <citation type="submission" date="2017-02" db="EMBL/GenBank/DDBJ databases">
        <authorList>
            <person name="Varghese N."/>
            <person name="Submissions S."/>
        </authorList>
    </citation>
    <scope>NUCLEOTIDE SEQUENCE [LARGE SCALE GENOMIC DNA]</scope>
    <source>
        <strain evidence="3">R11H</strain>
    </source>
</reference>
<comment type="similarity">
    <text evidence="1">Belongs to the cytochrome P450 family.</text>
</comment>
<accession>A0A1T5E5I4</accession>
<dbReference type="AlphaFoldDB" id="A0A1T5E5I4"/>
<dbReference type="PRINTS" id="PR00359">
    <property type="entry name" value="BP450"/>
</dbReference>
<dbReference type="EMBL" id="FUYP01000019">
    <property type="protein sequence ID" value="SKB79063.1"/>
    <property type="molecule type" value="Genomic_DNA"/>
</dbReference>
<evidence type="ECO:0000313" key="2">
    <source>
        <dbReference type="EMBL" id="SKB79063.1"/>
    </source>
</evidence>
<dbReference type="InterPro" id="IPR036396">
    <property type="entry name" value="Cyt_P450_sf"/>
</dbReference>